<dbReference type="CDD" id="cd14727">
    <property type="entry name" value="ChanN-like"/>
    <property type="match status" value="1"/>
</dbReference>
<evidence type="ECO:0000256" key="1">
    <source>
        <dbReference type="SAM" id="SignalP"/>
    </source>
</evidence>
<sequence length="258" mass="27080">MRGLAATIAVCLSAAPAVAGPGADVVFIGEVHDNPAHHAVQAARVAELAPAALVFEMLEAGVAARVTEELRRDAAALEAALGWAESGWPDFAMYYPIFTAAPEARIYGAAIPRELARTALNEGAEPVFDGDAARFGLTEPLPEDQQAAREAMQASAHCDMLPEALLPGMVMVQRLRDAELARVAEIALSETGGPVAVITGTGHARPDWGAPFLLRRAAPEITIVTIGQAEEGAEFGAGFDELIITPPIPREDPCAAFR</sequence>
<evidence type="ECO:0000313" key="3">
    <source>
        <dbReference type="EMBL" id="SFR08379.1"/>
    </source>
</evidence>
<protein>
    <submittedName>
        <fullName evidence="3">Uncharacterized iron-regulated protein</fullName>
    </submittedName>
</protein>
<dbReference type="SUPFAM" id="SSF159501">
    <property type="entry name" value="EreA/ChaN-like"/>
    <property type="match status" value="1"/>
</dbReference>
<keyword evidence="4" id="KW-1185">Reference proteome</keyword>
<dbReference type="Gene3D" id="3.40.50.11550">
    <property type="match status" value="1"/>
</dbReference>
<feature type="signal peptide" evidence="1">
    <location>
        <begin position="1"/>
        <end position="19"/>
    </location>
</feature>
<proteinExistence type="predicted"/>
<dbReference type="AlphaFoldDB" id="A0A1I6DSF2"/>
<accession>A0A1I6DSF2</accession>
<gene>
    <name evidence="3" type="ORF">SAMN04515673_10553</name>
</gene>
<reference evidence="3 4" key="1">
    <citation type="submission" date="2016-10" db="EMBL/GenBank/DDBJ databases">
        <authorList>
            <person name="de Groot N.N."/>
        </authorList>
    </citation>
    <scope>NUCLEOTIDE SEQUENCE [LARGE SCALE GENOMIC DNA]</scope>
    <source>
        <strain evidence="4">KMM 9023,NRIC 0796,JCM 17311,KCTC 23692</strain>
    </source>
</reference>
<feature type="domain" description="Haem-binding uptake Tiki superfamily ChaN" evidence="2">
    <location>
        <begin position="22"/>
        <end position="211"/>
    </location>
</feature>
<name>A0A1I6DSF2_9RHOB</name>
<feature type="chain" id="PRO_5011699662" evidence="1">
    <location>
        <begin position="20"/>
        <end position="258"/>
    </location>
</feature>
<dbReference type="Proteomes" id="UP000199302">
    <property type="component" value="Unassembled WGS sequence"/>
</dbReference>
<dbReference type="InterPro" id="IPR007314">
    <property type="entry name" value="Cofac_haem-bd_dom"/>
</dbReference>
<dbReference type="EMBL" id="FOYI01000005">
    <property type="protein sequence ID" value="SFR08379.1"/>
    <property type="molecule type" value="Genomic_DNA"/>
</dbReference>
<dbReference type="STRING" id="871652.SAMN04515673_10553"/>
<evidence type="ECO:0000313" key="4">
    <source>
        <dbReference type="Proteomes" id="UP000199302"/>
    </source>
</evidence>
<organism evidence="3 4">
    <name type="scientific">Poseidonocella sedimentorum</name>
    <dbReference type="NCBI Taxonomy" id="871652"/>
    <lineage>
        <taxon>Bacteria</taxon>
        <taxon>Pseudomonadati</taxon>
        <taxon>Pseudomonadota</taxon>
        <taxon>Alphaproteobacteria</taxon>
        <taxon>Rhodobacterales</taxon>
        <taxon>Roseobacteraceae</taxon>
        <taxon>Poseidonocella</taxon>
    </lineage>
</organism>
<evidence type="ECO:0000259" key="2">
    <source>
        <dbReference type="Pfam" id="PF04187"/>
    </source>
</evidence>
<keyword evidence="1" id="KW-0732">Signal</keyword>
<dbReference type="RefSeq" id="WP_092079388.1">
    <property type="nucleotide sequence ID" value="NZ_FOYI01000005.1"/>
</dbReference>
<dbReference type="Pfam" id="PF04187">
    <property type="entry name" value="Cofac_haem_bdg"/>
    <property type="match status" value="1"/>
</dbReference>
<dbReference type="OrthoDB" id="9795827at2"/>